<dbReference type="InterPro" id="IPR008878">
    <property type="entry name" value="Transposase_IS66_Orf2"/>
</dbReference>
<dbReference type="Pfam" id="PF05717">
    <property type="entry name" value="TnpB_IS66"/>
    <property type="match status" value="1"/>
</dbReference>
<dbReference type="EMBL" id="AUZY01000287">
    <property type="protein sequence ID" value="EQD79100.1"/>
    <property type="molecule type" value="Genomic_DNA"/>
</dbReference>
<reference evidence="1" key="2">
    <citation type="journal article" date="2014" name="ISME J.">
        <title>Microbial stratification in low pH oxic and suboxic macroscopic growths along an acid mine drainage.</title>
        <authorList>
            <person name="Mendez-Garcia C."/>
            <person name="Mesa V."/>
            <person name="Sprenger R.R."/>
            <person name="Richter M."/>
            <person name="Diez M.S."/>
            <person name="Solano J."/>
            <person name="Bargiela R."/>
            <person name="Golyshina O.V."/>
            <person name="Manteca A."/>
            <person name="Ramos J.L."/>
            <person name="Gallego J.R."/>
            <person name="Llorente I."/>
            <person name="Martins Dos Santos V.A."/>
            <person name="Jensen O.N."/>
            <person name="Pelaez A.I."/>
            <person name="Sanchez J."/>
            <person name="Ferrer M."/>
        </authorList>
    </citation>
    <scope>NUCLEOTIDE SEQUENCE</scope>
</reference>
<feature type="non-terminal residue" evidence="1">
    <location>
        <position position="1"/>
    </location>
</feature>
<name>T1DAE2_9ZZZZ</name>
<gene>
    <name evidence="1" type="ORF">B1B_00377</name>
</gene>
<comment type="caution">
    <text evidence="1">The sequence shown here is derived from an EMBL/GenBank/DDBJ whole genome shotgun (WGS) entry which is preliminary data.</text>
</comment>
<accession>T1DAE2</accession>
<sequence>GMGQNPLSGQLFVFINRRATQVKVLYFDRSGFCVWAKRLEAGRFLSDWRVVRSREMDWTALKLLLEGIEPGRQRKRYRLGK</sequence>
<dbReference type="AlphaFoldDB" id="T1DAE2"/>
<protein>
    <submittedName>
        <fullName evidence="1">Transposase helper protein</fullName>
    </submittedName>
</protein>
<proteinExistence type="predicted"/>
<dbReference type="PANTHER" id="PTHR36455">
    <property type="match status" value="1"/>
</dbReference>
<organism evidence="1">
    <name type="scientific">mine drainage metagenome</name>
    <dbReference type="NCBI Taxonomy" id="410659"/>
    <lineage>
        <taxon>unclassified sequences</taxon>
        <taxon>metagenomes</taxon>
        <taxon>ecological metagenomes</taxon>
    </lineage>
</organism>
<reference evidence="1" key="1">
    <citation type="submission" date="2013-08" db="EMBL/GenBank/DDBJ databases">
        <authorList>
            <person name="Mendez C."/>
            <person name="Richter M."/>
            <person name="Ferrer M."/>
            <person name="Sanchez J."/>
        </authorList>
    </citation>
    <scope>NUCLEOTIDE SEQUENCE</scope>
</reference>
<dbReference type="PANTHER" id="PTHR36455:SF1">
    <property type="entry name" value="BLR8292 PROTEIN"/>
    <property type="match status" value="1"/>
</dbReference>
<evidence type="ECO:0000313" key="1">
    <source>
        <dbReference type="EMBL" id="EQD79100.1"/>
    </source>
</evidence>
<dbReference type="NCBIfam" id="NF033819">
    <property type="entry name" value="IS66_TnpB"/>
    <property type="match status" value="1"/>
</dbReference>